<reference evidence="1 2" key="1">
    <citation type="journal article" date="2007" name="PLoS ONE">
        <title>Paradoxical DNA repair and peroxide resistance gene conservation in Bacillus pumilus SAFR-032.</title>
        <authorList>
            <person name="Gioia J."/>
            <person name="Yerrapragada S."/>
            <person name="Qin X."/>
            <person name="Jiang H."/>
            <person name="Igboeli O.C."/>
            <person name="Muzny D."/>
            <person name="Dugan-Rocha S."/>
            <person name="Ding Y."/>
            <person name="Hawes A."/>
            <person name="Liu W."/>
            <person name="Perez L."/>
            <person name="Kovar C."/>
            <person name="Dinh H."/>
            <person name="Lee S."/>
            <person name="Nazareth L."/>
            <person name="Blyth P."/>
            <person name="Holder M."/>
            <person name="Buhay C."/>
            <person name="Tirumalai M.R."/>
            <person name="Liu Y."/>
            <person name="Dasgupta I."/>
            <person name="Bokhetache L."/>
            <person name="Fujita M."/>
            <person name="Karouia F."/>
            <person name="Eswara Moorthy P."/>
            <person name="Siefert J."/>
            <person name="Uzman A."/>
            <person name="Buzumbo P."/>
            <person name="Verma A."/>
            <person name="Zwiya H."/>
            <person name="McWilliams B.D."/>
            <person name="Olowu A."/>
            <person name="Clinkenbeard K.D."/>
            <person name="Newcombe D."/>
            <person name="Golebiewski L."/>
            <person name="Petrosino J.F."/>
            <person name="Nicholson W.L."/>
            <person name="Fox G.E."/>
            <person name="Venkateswaran K."/>
            <person name="Highlander S.K."/>
            <person name="Weinstock G.M."/>
        </authorList>
    </citation>
    <scope>NUCLEOTIDE SEQUENCE [LARGE SCALE GENOMIC DNA]</scope>
    <source>
        <strain evidence="1 2">SAFR-032</strain>
    </source>
</reference>
<keyword evidence="2" id="KW-1185">Reference proteome</keyword>
<dbReference type="EMBL" id="CP000813">
    <property type="protein sequence ID" value="ABV63572.1"/>
    <property type="molecule type" value="Genomic_DNA"/>
</dbReference>
<dbReference type="KEGG" id="bpu:BPUM_2917"/>
<reference evidence="1 2" key="2">
    <citation type="journal article" date="2013" name="Extremophiles">
        <title>An ICEBs1-like element may be associated with the extreme radiation and desiccation resistance of Bacillus pumilus SAFR-032 spores.</title>
        <authorList>
            <person name="Tirumalai M.R."/>
            <person name="Fox G.E."/>
        </authorList>
    </citation>
    <scope>NUCLEOTIDE SEQUENCE [LARGE SCALE GENOMIC DNA]</scope>
    <source>
        <strain evidence="1 2">SAFR-032</strain>
    </source>
</reference>
<accession>A8FH55</accession>
<dbReference type="HOGENOM" id="CLU_3388093_0_0_9"/>
<name>A8FH55_BACP2</name>
<evidence type="ECO:0000313" key="1">
    <source>
        <dbReference type="EMBL" id="ABV63572.1"/>
    </source>
</evidence>
<sequence length="32" mass="3882">MKLTVLHQFVTFIFKEMDLHNLLRIGMYIESL</sequence>
<dbReference type="STRING" id="315750.BPUM_2917"/>
<dbReference type="AlphaFoldDB" id="A8FH55"/>
<dbReference type="Proteomes" id="UP000001355">
    <property type="component" value="Chromosome"/>
</dbReference>
<evidence type="ECO:0000313" key="2">
    <source>
        <dbReference type="Proteomes" id="UP000001355"/>
    </source>
</evidence>
<organism evidence="1 2">
    <name type="scientific">Bacillus pumilus (strain SAFR-032)</name>
    <dbReference type="NCBI Taxonomy" id="315750"/>
    <lineage>
        <taxon>Bacteria</taxon>
        <taxon>Bacillati</taxon>
        <taxon>Bacillota</taxon>
        <taxon>Bacilli</taxon>
        <taxon>Bacillales</taxon>
        <taxon>Bacillaceae</taxon>
        <taxon>Bacillus</taxon>
    </lineage>
</organism>
<gene>
    <name evidence="1" type="ordered locus">BPUM_2917</name>
</gene>
<proteinExistence type="predicted"/>
<reference evidence="1 2" key="3">
    <citation type="journal article" date="2013" name="PLoS ONE">
        <title>Candidate genes that may be responsible for the unusual resistances exhibited by Bacillus pumilus SAFR-032 spores.</title>
        <authorList>
            <person name="Tirumalai M.R."/>
            <person name="Rastogi R."/>
            <person name="Zamani N."/>
            <person name="O'Bryant Williams E."/>
            <person name="Allen S."/>
            <person name="Diouf F."/>
            <person name="Kwende S."/>
            <person name="Weinstock G.M."/>
            <person name="Venkateswaran K.J."/>
            <person name="Fox G.E."/>
        </authorList>
    </citation>
    <scope>NUCLEOTIDE SEQUENCE [LARGE SCALE GENOMIC DNA]</scope>
    <source>
        <strain evidence="1 2">SAFR-032</strain>
    </source>
</reference>
<protein>
    <submittedName>
        <fullName evidence="1">Uncharacterized protein</fullName>
    </submittedName>
</protein>